<organism evidence="2 3">
    <name type="scientific">Phytohabitans suffuscus</name>
    <dbReference type="NCBI Taxonomy" id="624315"/>
    <lineage>
        <taxon>Bacteria</taxon>
        <taxon>Bacillati</taxon>
        <taxon>Actinomycetota</taxon>
        <taxon>Actinomycetes</taxon>
        <taxon>Micromonosporales</taxon>
        <taxon>Micromonosporaceae</taxon>
    </lineage>
</organism>
<dbReference type="SUPFAM" id="SSF56601">
    <property type="entry name" value="beta-lactamase/transpeptidase-like"/>
    <property type="match status" value="1"/>
</dbReference>
<sequence>MAWRTRALRPISVQGYVRKGFERVRDAFVENLLRRDELGAACCVYRDGERVVDLWGGVRDAATGAPWARDTMVLVFSTTKGMAAMTLAVAHSRGWLDFDERVSAYWPEFAQRGKERVTVRQLLAHQAGLFALDRPIGRGTVRDLDRLAAVLAAQAPAWEPGSRQAYHALTLGFYQGELLRRVDPAGRSLGRFFQEEIAAPLGLDFYLRLPATIPNVRLARIQRPNPLKVVTSVSPGLLLGALNPRSSLFRSVVTGAGPWLPMHRERVYARDLEVPSALGVGTARAIAKAYGVFATGGRQLGIAPDTLAELAAPAVPPRNGRRNEYLDGEIPHSLGYMKSSAAWSFGGPGAYGTAGIGGSLGFADPDTGIGYAYVTNRMGAALTTDARERALRAGVPVPDPAGARL</sequence>
<accession>A0A6F8YX97</accession>
<dbReference type="Proteomes" id="UP000503011">
    <property type="component" value="Chromosome"/>
</dbReference>
<dbReference type="KEGG" id="psuu:Psuf_080350"/>
<dbReference type="Pfam" id="PF00144">
    <property type="entry name" value="Beta-lactamase"/>
    <property type="match status" value="1"/>
</dbReference>
<dbReference type="EMBL" id="AP022871">
    <property type="protein sequence ID" value="BCB90722.1"/>
    <property type="molecule type" value="Genomic_DNA"/>
</dbReference>
<dbReference type="PANTHER" id="PTHR43319:SF3">
    <property type="entry name" value="BETA-LACTAMASE-RELATED DOMAIN-CONTAINING PROTEIN"/>
    <property type="match status" value="1"/>
</dbReference>
<feature type="domain" description="Beta-lactamase-related" evidence="1">
    <location>
        <begin position="27"/>
        <end position="391"/>
    </location>
</feature>
<dbReference type="Gene3D" id="3.40.710.10">
    <property type="entry name" value="DD-peptidase/beta-lactamase superfamily"/>
    <property type="match status" value="1"/>
</dbReference>
<dbReference type="AlphaFoldDB" id="A0A6F8YX97"/>
<gene>
    <name evidence="2" type="ORF">Psuf_080350</name>
</gene>
<keyword evidence="3" id="KW-1185">Reference proteome</keyword>
<evidence type="ECO:0000313" key="3">
    <source>
        <dbReference type="Proteomes" id="UP000503011"/>
    </source>
</evidence>
<proteinExistence type="predicted"/>
<dbReference type="PANTHER" id="PTHR43319">
    <property type="entry name" value="BETA-LACTAMASE-RELATED"/>
    <property type="match status" value="1"/>
</dbReference>
<reference evidence="2 3" key="2">
    <citation type="submission" date="2020-03" db="EMBL/GenBank/DDBJ databases">
        <authorList>
            <person name="Ichikawa N."/>
            <person name="Kimura A."/>
            <person name="Kitahashi Y."/>
            <person name="Uohara A."/>
        </authorList>
    </citation>
    <scope>NUCLEOTIDE SEQUENCE [LARGE SCALE GENOMIC DNA]</scope>
    <source>
        <strain evidence="2 3">NBRC 105367</strain>
    </source>
</reference>
<name>A0A6F8YX97_9ACTN</name>
<dbReference type="InterPro" id="IPR012338">
    <property type="entry name" value="Beta-lactam/transpept-like"/>
</dbReference>
<protein>
    <submittedName>
        <fullName evidence="2">Esterase</fullName>
    </submittedName>
</protein>
<evidence type="ECO:0000313" key="2">
    <source>
        <dbReference type="EMBL" id="BCB90722.1"/>
    </source>
</evidence>
<dbReference type="InterPro" id="IPR052907">
    <property type="entry name" value="Beta-lactamase/esterase"/>
</dbReference>
<evidence type="ECO:0000259" key="1">
    <source>
        <dbReference type="Pfam" id="PF00144"/>
    </source>
</evidence>
<dbReference type="RefSeq" id="WP_173163122.1">
    <property type="nucleotide sequence ID" value="NZ_AP022871.1"/>
</dbReference>
<dbReference type="InterPro" id="IPR001466">
    <property type="entry name" value="Beta-lactam-related"/>
</dbReference>
<reference evidence="2 3" key="1">
    <citation type="submission" date="2020-03" db="EMBL/GenBank/DDBJ databases">
        <title>Whole genome shotgun sequence of Phytohabitans suffuscus NBRC 105367.</title>
        <authorList>
            <person name="Komaki H."/>
            <person name="Tamura T."/>
        </authorList>
    </citation>
    <scope>NUCLEOTIDE SEQUENCE [LARGE SCALE GENOMIC DNA]</scope>
    <source>
        <strain evidence="2 3">NBRC 105367</strain>
    </source>
</reference>